<evidence type="ECO:0000256" key="3">
    <source>
        <dbReference type="ARBA" id="ARBA00022813"/>
    </source>
</evidence>
<dbReference type="Proteomes" id="UP000319499">
    <property type="component" value="Unassembled WGS sequence"/>
</dbReference>
<keyword evidence="6" id="KW-0865">Zymogen</keyword>
<dbReference type="InterPro" id="IPR003826">
    <property type="entry name" value="AdoMetDC_fam_prok"/>
</dbReference>
<keyword evidence="8" id="KW-0704">Schiff base</keyword>
<dbReference type="SUPFAM" id="SSF56276">
    <property type="entry name" value="S-adenosylmethionine decarboxylase"/>
    <property type="match status" value="1"/>
</dbReference>
<dbReference type="OrthoDB" id="9793120at2"/>
<keyword evidence="5" id="KW-0620">Polyamine biosynthesis</keyword>
<organism evidence="10 11">
    <name type="scientific">Apibacter muscae</name>
    <dbReference type="NCBI Taxonomy" id="2509004"/>
    <lineage>
        <taxon>Bacteria</taxon>
        <taxon>Pseudomonadati</taxon>
        <taxon>Bacteroidota</taxon>
        <taxon>Flavobacteriia</taxon>
        <taxon>Flavobacteriales</taxon>
        <taxon>Weeksellaceae</taxon>
        <taxon>Apibacter</taxon>
    </lineage>
</organism>
<keyword evidence="7 10" id="KW-0456">Lyase</keyword>
<evidence type="ECO:0000256" key="8">
    <source>
        <dbReference type="ARBA" id="ARBA00023270"/>
    </source>
</evidence>
<sequence length="110" mass="12689">MVGKHFILDVFECDERSISFVKSIQELCNNLVKVLELKKVEEAYKQFQPVGVTGILLLEESHLSIHTWPEKRYVALDIFSCKSFDTSKVEDLVIQCFQTKILKPTLIDRG</sequence>
<dbReference type="PANTHER" id="PTHR33866:SF2">
    <property type="entry name" value="S-ADENOSYLMETHIONINE DECARBOXYLASE PROENZYME"/>
    <property type="match status" value="1"/>
</dbReference>
<evidence type="ECO:0000313" key="11">
    <source>
        <dbReference type="Proteomes" id="UP000319499"/>
    </source>
</evidence>
<evidence type="ECO:0000256" key="9">
    <source>
        <dbReference type="ARBA" id="ARBA00023317"/>
    </source>
</evidence>
<accession>A0A563DHC4</accession>
<dbReference type="RefSeq" id="WP_146291804.1">
    <property type="nucleotide sequence ID" value="NZ_SELH01000014.1"/>
</dbReference>
<dbReference type="GO" id="GO:0005829">
    <property type="term" value="C:cytosol"/>
    <property type="evidence" value="ECO:0007669"/>
    <property type="project" value="TreeGrafter"/>
</dbReference>
<dbReference type="InterPro" id="IPR016067">
    <property type="entry name" value="S-AdoMet_deCO2ase_core"/>
</dbReference>
<dbReference type="GO" id="GO:0008295">
    <property type="term" value="P:spermidine biosynthetic process"/>
    <property type="evidence" value="ECO:0007669"/>
    <property type="project" value="UniProtKB-KW"/>
</dbReference>
<dbReference type="GO" id="GO:0004014">
    <property type="term" value="F:adenosylmethionine decarboxylase activity"/>
    <property type="evidence" value="ECO:0007669"/>
    <property type="project" value="UniProtKB-EC"/>
</dbReference>
<protein>
    <submittedName>
        <fullName evidence="10">Adenosylmethionine decarboxylase</fullName>
        <ecNumber evidence="10">4.1.1.50</ecNumber>
    </submittedName>
</protein>
<keyword evidence="2" id="KW-0210">Decarboxylase</keyword>
<dbReference type="InterPro" id="IPR017716">
    <property type="entry name" value="S-AdoMet_deCOase_pro-enz"/>
</dbReference>
<dbReference type="Gene3D" id="3.60.90.10">
    <property type="entry name" value="S-adenosylmethionine decarboxylase"/>
    <property type="match status" value="1"/>
</dbReference>
<dbReference type="PANTHER" id="PTHR33866">
    <property type="entry name" value="S-ADENOSYLMETHIONINE DECARBOXYLASE PROENZYME"/>
    <property type="match status" value="1"/>
</dbReference>
<evidence type="ECO:0000313" key="10">
    <source>
        <dbReference type="EMBL" id="TWP29421.1"/>
    </source>
</evidence>
<evidence type="ECO:0000256" key="5">
    <source>
        <dbReference type="ARBA" id="ARBA00023115"/>
    </source>
</evidence>
<evidence type="ECO:0000256" key="7">
    <source>
        <dbReference type="ARBA" id="ARBA00023239"/>
    </source>
</evidence>
<dbReference type="NCBIfam" id="TIGR03330">
    <property type="entry name" value="SAM_DCase_Bsu"/>
    <property type="match status" value="1"/>
</dbReference>
<evidence type="ECO:0000256" key="6">
    <source>
        <dbReference type="ARBA" id="ARBA00023145"/>
    </source>
</evidence>
<proteinExistence type="predicted"/>
<keyword evidence="9" id="KW-0670">Pyruvate</keyword>
<comment type="cofactor">
    <cofactor evidence="1">
        <name>pyruvate</name>
        <dbReference type="ChEBI" id="CHEBI:15361"/>
    </cofactor>
</comment>
<gene>
    <name evidence="10" type="primary">speD</name>
    <name evidence="10" type="ORF">ETU09_02960</name>
</gene>
<dbReference type="AlphaFoldDB" id="A0A563DHC4"/>
<reference evidence="10 11" key="1">
    <citation type="submission" date="2019-02" db="EMBL/GenBank/DDBJ databases">
        <title>Apibacter muscae sp. nov.: a novel member of the house fly microbiota.</title>
        <authorList>
            <person name="Park R."/>
        </authorList>
    </citation>
    <scope>NUCLEOTIDE SEQUENCE [LARGE SCALE GENOMIC DNA]</scope>
    <source>
        <strain evidence="10 11">AL1</strain>
    </source>
</reference>
<evidence type="ECO:0000256" key="1">
    <source>
        <dbReference type="ARBA" id="ARBA00001928"/>
    </source>
</evidence>
<evidence type="ECO:0000256" key="2">
    <source>
        <dbReference type="ARBA" id="ARBA00022793"/>
    </source>
</evidence>
<comment type="caution">
    <text evidence="10">The sequence shown here is derived from an EMBL/GenBank/DDBJ whole genome shotgun (WGS) entry which is preliminary data.</text>
</comment>
<keyword evidence="3" id="KW-0068">Autocatalytic cleavage</keyword>
<evidence type="ECO:0000256" key="4">
    <source>
        <dbReference type="ARBA" id="ARBA00023066"/>
    </source>
</evidence>
<dbReference type="Pfam" id="PF02675">
    <property type="entry name" value="AdoMet_dc"/>
    <property type="match status" value="1"/>
</dbReference>
<dbReference type="EMBL" id="SELH01000014">
    <property type="protein sequence ID" value="TWP29421.1"/>
    <property type="molecule type" value="Genomic_DNA"/>
</dbReference>
<dbReference type="EC" id="4.1.1.50" evidence="10"/>
<keyword evidence="4" id="KW-0745">Spermidine biosynthesis</keyword>
<keyword evidence="11" id="KW-1185">Reference proteome</keyword>
<name>A0A563DHC4_9FLAO</name>